<organism evidence="1 2">
    <name type="scientific">Bacteroides ovatus</name>
    <dbReference type="NCBI Taxonomy" id="28116"/>
    <lineage>
        <taxon>Bacteria</taxon>
        <taxon>Pseudomonadati</taxon>
        <taxon>Bacteroidota</taxon>
        <taxon>Bacteroidia</taxon>
        <taxon>Bacteroidales</taxon>
        <taxon>Bacteroidaceae</taxon>
        <taxon>Bacteroides</taxon>
    </lineage>
</organism>
<reference evidence="1 2" key="1">
    <citation type="submission" date="2018-08" db="EMBL/GenBank/DDBJ databases">
        <title>A genome reference for cultivated species of the human gut microbiota.</title>
        <authorList>
            <person name="Zou Y."/>
            <person name="Xue W."/>
            <person name="Luo G."/>
        </authorList>
    </citation>
    <scope>NUCLEOTIDE SEQUENCE [LARGE SCALE GENOMIC DNA]</scope>
    <source>
        <strain evidence="1 2">AM17-48</strain>
    </source>
</reference>
<proteinExistence type="predicted"/>
<evidence type="ECO:0000313" key="1">
    <source>
        <dbReference type="EMBL" id="RHH49992.1"/>
    </source>
</evidence>
<evidence type="ECO:0000313" key="2">
    <source>
        <dbReference type="Proteomes" id="UP000283329"/>
    </source>
</evidence>
<accession>A0A414X7B4</accession>
<gene>
    <name evidence="1" type="ORF">DW206_04970</name>
</gene>
<name>A0A414X7B4_BACOV</name>
<dbReference type="Proteomes" id="UP000283329">
    <property type="component" value="Unassembled WGS sequence"/>
</dbReference>
<protein>
    <submittedName>
        <fullName evidence="1">Uncharacterized protein</fullName>
    </submittedName>
</protein>
<dbReference type="EMBL" id="QRJR01000003">
    <property type="protein sequence ID" value="RHH49992.1"/>
    <property type="molecule type" value="Genomic_DNA"/>
</dbReference>
<dbReference type="RefSeq" id="WP_118299342.1">
    <property type="nucleotide sequence ID" value="NZ_JABFHY010000009.1"/>
</dbReference>
<comment type="caution">
    <text evidence="1">The sequence shown here is derived from an EMBL/GenBank/DDBJ whole genome shotgun (WGS) entry which is preliminary data.</text>
</comment>
<sequence>MEKKKRRKLNNLRYRLRKDGYQINDEVKIVILPEDGKRSIRREGGIKSFGYDLQNNLFEIGDKTITE</sequence>
<dbReference type="AlphaFoldDB" id="A0A414X7B4"/>